<dbReference type="Proteomes" id="UP001330434">
    <property type="component" value="Chromosome"/>
</dbReference>
<accession>A0ABZ2C4P6</accession>
<dbReference type="InterPro" id="IPR036477">
    <property type="entry name" value="Formyl_transf_N_sf"/>
</dbReference>
<organism evidence="8 9">
    <name type="scientific">Candidatus Bealeia paramacronuclearis</name>
    <dbReference type="NCBI Taxonomy" id="1921001"/>
    <lineage>
        <taxon>Bacteria</taxon>
        <taxon>Pseudomonadati</taxon>
        <taxon>Pseudomonadota</taxon>
        <taxon>Alphaproteobacteria</taxon>
        <taxon>Holosporales</taxon>
        <taxon>Holosporaceae</taxon>
        <taxon>Candidatus Bealeia</taxon>
    </lineage>
</organism>
<reference evidence="8 9" key="1">
    <citation type="journal article" date="2024" name="Environ. Microbiol.">
        <title>Novel evolutionary insights on the interactions of the Holosporales (Alphaproteobacteria) with eukaryotic hosts from comparative genomics.</title>
        <authorList>
            <person name="Giovannini M."/>
            <person name="Petroni G."/>
            <person name="Castelli M."/>
        </authorList>
    </citation>
    <scope>NUCLEOTIDE SEQUENCE [LARGE SCALE GENOMIC DNA]</scope>
    <source>
        <strain evidence="8 9">US_Bl 15I1</strain>
    </source>
</reference>
<dbReference type="CDD" id="cd08704">
    <property type="entry name" value="Met_tRNA_FMT_C"/>
    <property type="match status" value="1"/>
</dbReference>
<dbReference type="InterPro" id="IPR044135">
    <property type="entry name" value="Met-tRNA-FMT_C"/>
</dbReference>
<dbReference type="InterPro" id="IPR001555">
    <property type="entry name" value="GART_AS"/>
</dbReference>
<dbReference type="EC" id="2.1.2.9" evidence="2 5"/>
<dbReference type="PANTHER" id="PTHR11138:SF5">
    <property type="entry name" value="METHIONYL-TRNA FORMYLTRANSFERASE, MITOCHONDRIAL"/>
    <property type="match status" value="1"/>
</dbReference>
<dbReference type="EMBL" id="CP133270">
    <property type="protein sequence ID" value="WVX66710.1"/>
    <property type="molecule type" value="Genomic_DNA"/>
</dbReference>
<comment type="function">
    <text evidence="5">Attaches a formyl group to the free amino group of methionyl-tRNA(fMet). The formyl group appears to play a dual role in the initiator identity of N-formylmethionyl-tRNA by promoting its recognition by IF2 and preventing the misappropriation of this tRNA by the elongation apparatus.</text>
</comment>
<dbReference type="InterPro" id="IPR011034">
    <property type="entry name" value="Formyl_transferase-like_C_sf"/>
</dbReference>
<dbReference type="Pfam" id="PF00551">
    <property type="entry name" value="Formyl_trans_N"/>
    <property type="match status" value="1"/>
</dbReference>
<evidence type="ECO:0000256" key="3">
    <source>
        <dbReference type="ARBA" id="ARBA00022679"/>
    </source>
</evidence>
<keyword evidence="3 5" id="KW-0808">Transferase</keyword>
<dbReference type="InterPro" id="IPR041711">
    <property type="entry name" value="Met-tRNA-FMT_N"/>
</dbReference>
<feature type="binding site" evidence="5">
    <location>
        <begin position="115"/>
        <end position="118"/>
    </location>
    <ligand>
        <name>(6S)-5,6,7,8-tetrahydrofolate</name>
        <dbReference type="ChEBI" id="CHEBI:57453"/>
    </ligand>
</feature>
<evidence type="ECO:0000256" key="1">
    <source>
        <dbReference type="ARBA" id="ARBA00010699"/>
    </source>
</evidence>
<sequence>MIHPASLRVAFMGTPEFAVPALKALVDAGYQVMTVYSQPPRPKGRGYKLQESPVHTLAESLGIPVLTPTSLKTKDAQTEFQSLNLDIAVVAAYGLILPKTILESPKYGCLNIHGSLLPRWRGAAPIHRAILAGDSVTGVTIMEMNEGLDTGAMILKREIPILPITTTSGLHDEMAKVGAEALIETLPLYLEGVFKPIPQPEEGITYAAKIEKEEGLLTWEDSAEVLTRKVRALNPWPGVWFTYQGKRIKVFEAQNEGASFSQVPGTIVDSHLGIQTREGIFRPTRLQVEGGSPLLTEDFLRGHPIPKGTKL</sequence>
<dbReference type="InterPro" id="IPR005793">
    <property type="entry name" value="Formyl_trans_C"/>
</dbReference>
<evidence type="ECO:0000256" key="5">
    <source>
        <dbReference type="HAMAP-Rule" id="MF_00182"/>
    </source>
</evidence>
<feature type="domain" description="Formyl transferase N-terminal" evidence="6">
    <location>
        <begin position="8"/>
        <end position="186"/>
    </location>
</feature>
<comment type="catalytic activity">
    <reaction evidence="5">
        <text>L-methionyl-tRNA(fMet) + (6R)-10-formyltetrahydrofolate = N-formyl-L-methionyl-tRNA(fMet) + (6S)-5,6,7,8-tetrahydrofolate + H(+)</text>
        <dbReference type="Rhea" id="RHEA:24380"/>
        <dbReference type="Rhea" id="RHEA-COMP:9952"/>
        <dbReference type="Rhea" id="RHEA-COMP:9953"/>
        <dbReference type="ChEBI" id="CHEBI:15378"/>
        <dbReference type="ChEBI" id="CHEBI:57453"/>
        <dbReference type="ChEBI" id="CHEBI:78530"/>
        <dbReference type="ChEBI" id="CHEBI:78844"/>
        <dbReference type="ChEBI" id="CHEBI:195366"/>
        <dbReference type="EC" id="2.1.2.9"/>
    </reaction>
</comment>
<dbReference type="InterPro" id="IPR002376">
    <property type="entry name" value="Formyl_transf_N"/>
</dbReference>
<dbReference type="NCBIfam" id="TIGR00460">
    <property type="entry name" value="fmt"/>
    <property type="match status" value="1"/>
</dbReference>
<dbReference type="PROSITE" id="PS00373">
    <property type="entry name" value="GART"/>
    <property type="match status" value="1"/>
</dbReference>
<dbReference type="InterPro" id="IPR005794">
    <property type="entry name" value="Fmt"/>
</dbReference>
<proteinExistence type="inferred from homology"/>
<comment type="similarity">
    <text evidence="1 5">Belongs to the Fmt family.</text>
</comment>
<evidence type="ECO:0000259" key="7">
    <source>
        <dbReference type="Pfam" id="PF02911"/>
    </source>
</evidence>
<dbReference type="SUPFAM" id="SSF53328">
    <property type="entry name" value="Formyltransferase"/>
    <property type="match status" value="1"/>
</dbReference>
<protein>
    <recommendedName>
        <fullName evidence="2 5">Methionyl-tRNA formyltransferase</fullName>
        <ecNumber evidence="2 5">2.1.2.9</ecNumber>
    </recommendedName>
</protein>
<dbReference type="RefSeq" id="WP_331255541.1">
    <property type="nucleotide sequence ID" value="NZ_CP133270.1"/>
</dbReference>
<keyword evidence="9" id="KW-1185">Reference proteome</keyword>
<keyword evidence="4 5" id="KW-0648">Protein biosynthesis</keyword>
<evidence type="ECO:0000313" key="9">
    <source>
        <dbReference type="Proteomes" id="UP001330434"/>
    </source>
</evidence>
<dbReference type="Gene3D" id="3.40.50.12230">
    <property type="match status" value="1"/>
</dbReference>
<feature type="domain" description="Formyl transferase C-terminal" evidence="7">
    <location>
        <begin position="209"/>
        <end position="303"/>
    </location>
</feature>
<dbReference type="SUPFAM" id="SSF50486">
    <property type="entry name" value="FMT C-terminal domain-like"/>
    <property type="match status" value="1"/>
</dbReference>
<dbReference type="CDD" id="cd08646">
    <property type="entry name" value="FMT_core_Met-tRNA-FMT_N"/>
    <property type="match status" value="1"/>
</dbReference>
<dbReference type="Pfam" id="PF02911">
    <property type="entry name" value="Formyl_trans_C"/>
    <property type="match status" value="1"/>
</dbReference>
<evidence type="ECO:0000313" key="8">
    <source>
        <dbReference type="EMBL" id="WVX66710.1"/>
    </source>
</evidence>
<evidence type="ECO:0000259" key="6">
    <source>
        <dbReference type="Pfam" id="PF00551"/>
    </source>
</evidence>
<gene>
    <name evidence="5" type="primary">fmt</name>
    <name evidence="8" type="ORF">Bealeia1_00894</name>
</gene>
<evidence type="ECO:0000256" key="2">
    <source>
        <dbReference type="ARBA" id="ARBA00012261"/>
    </source>
</evidence>
<evidence type="ECO:0000256" key="4">
    <source>
        <dbReference type="ARBA" id="ARBA00022917"/>
    </source>
</evidence>
<name>A0ABZ2C4P6_9PROT</name>
<dbReference type="HAMAP" id="MF_00182">
    <property type="entry name" value="Formyl_trans"/>
    <property type="match status" value="1"/>
</dbReference>
<dbReference type="PANTHER" id="PTHR11138">
    <property type="entry name" value="METHIONYL-TRNA FORMYLTRANSFERASE"/>
    <property type="match status" value="1"/>
</dbReference>